<dbReference type="InterPro" id="IPR011006">
    <property type="entry name" value="CheY-like_superfamily"/>
</dbReference>
<dbReference type="GO" id="GO:0000160">
    <property type="term" value="P:phosphorelay signal transduction system"/>
    <property type="evidence" value="ECO:0007669"/>
    <property type="project" value="InterPro"/>
</dbReference>
<dbReference type="RefSeq" id="WP_313324454.1">
    <property type="nucleotide sequence ID" value="NZ_CP134878.1"/>
</dbReference>
<keyword evidence="6" id="KW-1185">Reference proteome</keyword>
<accession>A0AA96J4U6</accession>
<dbReference type="GO" id="GO:0003677">
    <property type="term" value="F:DNA binding"/>
    <property type="evidence" value="ECO:0007669"/>
    <property type="project" value="UniProtKB-KW"/>
</dbReference>
<dbReference type="AlphaFoldDB" id="A0AA96J4U6"/>
<dbReference type="PANTHER" id="PTHR43214">
    <property type="entry name" value="TWO-COMPONENT RESPONSE REGULATOR"/>
    <property type="match status" value="1"/>
</dbReference>
<evidence type="ECO:0000313" key="4">
    <source>
        <dbReference type="EMBL" id="WNM19564.1"/>
    </source>
</evidence>
<feature type="domain" description="Response regulatory" evidence="3">
    <location>
        <begin position="6"/>
        <end position="135"/>
    </location>
</feature>
<dbReference type="EMBL" id="CP134890">
    <property type="protein sequence ID" value="WNM20953.1"/>
    <property type="molecule type" value="Genomic_DNA"/>
</dbReference>
<keyword evidence="2" id="KW-0597">Phosphoprotein</keyword>
<evidence type="ECO:0000256" key="2">
    <source>
        <dbReference type="PROSITE-ProRule" id="PRU00169"/>
    </source>
</evidence>
<evidence type="ECO:0000256" key="1">
    <source>
        <dbReference type="ARBA" id="ARBA00023125"/>
    </source>
</evidence>
<dbReference type="KEGG" id="fcj:RN605_09670"/>
<organism evidence="5 6">
    <name type="scientific">Flavobacterium capsici</name>
    <dbReference type="NCBI Taxonomy" id="3075618"/>
    <lineage>
        <taxon>Bacteria</taxon>
        <taxon>Pseudomonadati</taxon>
        <taxon>Bacteroidota</taxon>
        <taxon>Flavobacteriia</taxon>
        <taxon>Flavobacteriales</taxon>
        <taxon>Flavobacteriaceae</taxon>
        <taxon>Flavobacterium</taxon>
    </lineage>
</organism>
<dbReference type="SMART" id="SM00448">
    <property type="entry name" value="REC"/>
    <property type="match status" value="1"/>
</dbReference>
<gene>
    <name evidence="5" type="ORF">RN605_09670</name>
    <name evidence="4" type="ORF">RN608_02500</name>
</gene>
<dbReference type="PROSITE" id="PS50110">
    <property type="entry name" value="RESPONSE_REGULATORY"/>
    <property type="match status" value="1"/>
</dbReference>
<reference evidence="5 6" key="1">
    <citation type="submission" date="2023-09" db="EMBL/GenBank/DDBJ databases">
        <title>Flavobacterium sp. a novel bacteria isolate from Pepper rhizosphere.</title>
        <authorList>
            <person name="Peng Y."/>
            <person name="Lee J."/>
        </authorList>
    </citation>
    <scope>NUCLEOTIDE SEQUENCE [LARGE SCALE GENOMIC DNA]</scope>
    <source>
        <strain evidence="4">PMR2A8</strain>
        <strain evidence="5 6">PMTSA4</strain>
    </source>
</reference>
<evidence type="ECO:0000259" key="3">
    <source>
        <dbReference type="PROSITE" id="PS50110"/>
    </source>
</evidence>
<dbReference type="Pfam" id="PF00072">
    <property type="entry name" value="Response_reg"/>
    <property type="match status" value="1"/>
</dbReference>
<name>A0AA96J4U6_9FLAO</name>
<proteinExistence type="predicted"/>
<accession>A0AA96EVX1</accession>
<feature type="modified residue" description="4-aspartylphosphate" evidence="2">
    <location>
        <position position="62"/>
    </location>
</feature>
<sequence>MENPINVLIVDDHPFIIEAYKNALNKYSLQGHEFIVTQANDCKSGYELIIDKNNNFKLAMFDVSMPEYAEKEIRSGMDLAKLMQNENPECKVMLLTMHVEMDRINTIIKEINPNSLLIKNDINFDELIFALDKTLKDEKYYSETIIKLLGQSKFNPLEFDAMDKRILELMAKEYDTILIARHLPLTAEVIEVRKKRIREVLELPDGTDEELVVEAKNKGILS</sequence>
<keyword evidence="1" id="KW-0238">DNA-binding</keyword>
<dbReference type="InterPro" id="IPR039420">
    <property type="entry name" value="WalR-like"/>
</dbReference>
<dbReference type="InterPro" id="IPR001789">
    <property type="entry name" value="Sig_transdc_resp-reg_receiver"/>
</dbReference>
<evidence type="ECO:0000313" key="5">
    <source>
        <dbReference type="EMBL" id="WNM20953.1"/>
    </source>
</evidence>
<dbReference type="Gene3D" id="3.40.50.2300">
    <property type="match status" value="1"/>
</dbReference>
<dbReference type="PANTHER" id="PTHR43214:SF17">
    <property type="entry name" value="TRANSCRIPTIONAL REGULATORY PROTEIN RCSB"/>
    <property type="match status" value="1"/>
</dbReference>
<evidence type="ECO:0000313" key="6">
    <source>
        <dbReference type="Proteomes" id="UP001304515"/>
    </source>
</evidence>
<dbReference type="SUPFAM" id="SSF52172">
    <property type="entry name" value="CheY-like"/>
    <property type="match status" value="1"/>
</dbReference>
<dbReference type="EMBL" id="CP134878">
    <property type="protein sequence ID" value="WNM19564.1"/>
    <property type="molecule type" value="Genomic_DNA"/>
</dbReference>
<dbReference type="Proteomes" id="UP001304515">
    <property type="component" value="Chromosome"/>
</dbReference>
<protein>
    <submittedName>
        <fullName evidence="5">Response regulator</fullName>
    </submittedName>
</protein>